<evidence type="ECO:0000313" key="1">
    <source>
        <dbReference type="EMBL" id="MRZ57852.1"/>
    </source>
</evidence>
<dbReference type="InterPro" id="IPR012337">
    <property type="entry name" value="RNaseH-like_sf"/>
</dbReference>
<proteinExistence type="predicted"/>
<comment type="caution">
    <text evidence="1">The sequence shown here is derived from an EMBL/GenBank/DDBJ whole genome shotgun (WGS) entry which is preliminary data.</text>
</comment>
<reference evidence="1 2" key="1">
    <citation type="journal article" date="2019" name="Nat. Med.">
        <title>A library of human gut bacterial isolates paired with longitudinal multiomics data enables mechanistic microbiome research.</title>
        <authorList>
            <person name="Poyet M."/>
            <person name="Groussin M."/>
            <person name="Gibbons S.M."/>
            <person name="Avila-Pacheco J."/>
            <person name="Jiang X."/>
            <person name="Kearney S.M."/>
            <person name="Perrotta A.R."/>
            <person name="Berdy B."/>
            <person name="Zhao S."/>
            <person name="Lieberman T.D."/>
            <person name="Swanson P.K."/>
            <person name="Smith M."/>
            <person name="Roesemann S."/>
            <person name="Alexander J.E."/>
            <person name="Rich S.A."/>
            <person name="Livny J."/>
            <person name="Vlamakis H."/>
            <person name="Clish C."/>
            <person name="Bullock K."/>
            <person name="Deik A."/>
            <person name="Scott J."/>
            <person name="Pierce K.A."/>
            <person name="Xavier R.J."/>
            <person name="Alm E.J."/>
        </authorList>
    </citation>
    <scope>NUCLEOTIDE SEQUENCE [LARGE SCALE GENOMIC DNA]</scope>
    <source>
        <strain evidence="1 2">BIOML-A2</strain>
    </source>
</reference>
<organism evidence="1 2">
    <name type="scientific">Parabacteroides distasonis</name>
    <dbReference type="NCBI Taxonomy" id="823"/>
    <lineage>
        <taxon>Bacteria</taxon>
        <taxon>Pseudomonadati</taxon>
        <taxon>Bacteroidota</taxon>
        <taxon>Bacteroidia</taxon>
        <taxon>Bacteroidales</taxon>
        <taxon>Tannerellaceae</taxon>
        <taxon>Parabacteroides</taxon>
    </lineage>
</organism>
<accession>A0A7K0I6H6</accession>
<evidence type="ECO:0000313" key="2">
    <source>
        <dbReference type="Proteomes" id="UP000432516"/>
    </source>
</evidence>
<dbReference type="EMBL" id="WKNE01000210">
    <property type="protein sequence ID" value="MRZ57852.1"/>
    <property type="molecule type" value="Genomic_DNA"/>
</dbReference>
<sequence length="333" mass="38401">MGKLLKYIAEETQGACFTSFKYCYDTIIAPAIEYGEAEKEYINLKEYAEDVHDPKPRDMQQRAAILMNGAPLFKYFLDGSRRVYKVDDIQYDKKVFPIVSGQISVACCSRDMNEDNTFKSFHHVYEESYPVLCLPVTANGEGIDNYVFFRNLCNKLNGLPQMINAGVQLDKILYYPTKLEGHETFENKGIAKIQDEMIECEKRIVSHLVSKNLLNQDCYLIKDGSIQYKPMKTGDFKELAHIRNNYRHVIGVSKKFNPNLMKDNKDQSSAGQIARLPLYHRTPAFLWQPGEQWGNVNFAIWYVRVRDISKTESPYAGILKVEKMLMTGKEAEY</sequence>
<dbReference type="RefSeq" id="WP_154398778.1">
    <property type="nucleotide sequence ID" value="NZ_WKNE01000210.1"/>
</dbReference>
<feature type="non-terminal residue" evidence="1">
    <location>
        <position position="333"/>
    </location>
</feature>
<dbReference type="AlphaFoldDB" id="A0A7K0I6H6"/>
<name>A0A7K0I6H6_PARDI</name>
<dbReference type="Proteomes" id="UP000432516">
    <property type="component" value="Unassembled WGS sequence"/>
</dbReference>
<gene>
    <name evidence="1" type="ORF">GKD68_24615</name>
</gene>
<dbReference type="SUPFAM" id="SSF53098">
    <property type="entry name" value="Ribonuclease H-like"/>
    <property type="match status" value="1"/>
</dbReference>
<protein>
    <submittedName>
        <fullName evidence="1">Uncharacterized protein</fullName>
    </submittedName>
</protein>